<proteinExistence type="inferred from homology"/>
<evidence type="ECO:0000256" key="3">
    <source>
        <dbReference type="ARBA" id="ARBA00023125"/>
    </source>
</evidence>
<dbReference type="SUPFAM" id="SSF53850">
    <property type="entry name" value="Periplasmic binding protein-like II"/>
    <property type="match status" value="1"/>
</dbReference>
<dbReference type="Pfam" id="PF00126">
    <property type="entry name" value="HTH_1"/>
    <property type="match status" value="1"/>
</dbReference>
<dbReference type="Proteomes" id="UP001623041">
    <property type="component" value="Unassembled WGS sequence"/>
</dbReference>
<dbReference type="PRINTS" id="PR00039">
    <property type="entry name" value="HTHLYSR"/>
</dbReference>
<dbReference type="Pfam" id="PF03466">
    <property type="entry name" value="LysR_substrate"/>
    <property type="match status" value="1"/>
</dbReference>
<dbReference type="RefSeq" id="WP_406581612.1">
    <property type="nucleotide sequence ID" value="NZ_JBJHQH010000012.1"/>
</dbReference>
<organism evidence="6 7">
    <name type="scientific">Bacillus salipaludis</name>
    <dbReference type="NCBI Taxonomy" id="2547811"/>
    <lineage>
        <taxon>Bacteria</taxon>
        <taxon>Bacillati</taxon>
        <taxon>Bacillota</taxon>
        <taxon>Bacilli</taxon>
        <taxon>Bacillales</taxon>
        <taxon>Bacillaceae</taxon>
        <taxon>Bacillus</taxon>
    </lineage>
</organism>
<evidence type="ECO:0000259" key="5">
    <source>
        <dbReference type="PROSITE" id="PS50931"/>
    </source>
</evidence>
<evidence type="ECO:0000313" key="6">
    <source>
        <dbReference type="EMBL" id="MFK9093061.1"/>
    </source>
</evidence>
<protein>
    <submittedName>
        <fullName evidence="6">LysR family transcriptional regulator</fullName>
    </submittedName>
</protein>
<gene>
    <name evidence="6" type="ORF">ACJEBI_16430</name>
</gene>
<evidence type="ECO:0000256" key="2">
    <source>
        <dbReference type="ARBA" id="ARBA00023015"/>
    </source>
</evidence>
<evidence type="ECO:0000256" key="4">
    <source>
        <dbReference type="ARBA" id="ARBA00023163"/>
    </source>
</evidence>
<dbReference type="SUPFAM" id="SSF46785">
    <property type="entry name" value="Winged helix' DNA-binding domain"/>
    <property type="match status" value="1"/>
</dbReference>
<dbReference type="Gene3D" id="1.10.10.10">
    <property type="entry name" value="Winged helix-like DNA-binding domain superfamily/Winged helix DNA-binding domain"/>
    <property type="match status" value="1"/>
</dbReference>
<dbReference type="Gene3D" id="3.40.190.290">
    <property type="match status" value="1"/>
</dbReference>
<dbReference type="CDD" id="cd05466">
    <property type="entry name" value="PBP2_LTTR_substrate"/>
    <property type="match status" value="1"/>
</dbReference>
<evidence type="ECO:0000313" key="7">
    <source>
        <dbReference type="Proteomes" id="UP001623041"/>
    </source>
</evidence>
<keyword evidence="2" id="KW-0805">Transcription regulation</keyword>
<dbReference type="InterPro" id="IPR036388">
    <property type="entry name" value="WH-like_DNA-bd_sf"/>
</dbReference>
<keyword evidence="4" id="KW-0804">Transcription</keyword>
<name>A0ABW8RHV7_9BACI</name>
<dbReference type="InterPro" id="IPR050950">
    <property type="entry name" value="HTH-type_LysR_regulators"/>
</dbReference>
<evidence type="ECO:0000256" key="1">
    <source>
        <dbReference type="ARBA" id="ARBA00009437"/>
    </source>
</evidence>
<dbReference type="PANTHER" id="PTHR30419:SF28">
    <property type="entry name" value="HTH-TYPE TRANSCRIPTIONAL REGULATOR BSDA"/>
    <property type="match status" value="1"/>
</dbReference>
<dbReference type="InterPro" id="IPR005119">
    <property type="entry name" value="LysR_subst-bd"/>
</dbReference>
<keyword evidence="3" id="KW-0238">DNA-binding</keyword>
<feature type="domain" description="HTH lysR-type" evidence="5">
    <location>
        <begin position="1"/>
        <end position="58"/>
    </location>
</feature>
<dbReference type="PROSITE" id="PS50931">
    <property type="entry name" value="HTH_LYSR"/>
    <property type="match status" value="1"/>
</dbReference>
<reference evidence="6 7" key="1">
    <citation type="submission" date="2024-11" db="EMBL/GenBank/DDBJ databases">
        <authorList>
            <person name="Lucas J.A."/>
        </authorList>
    </citation>
    <scope>NUCLEOTIDE SEQUENCE [LARGE SCALE GENOMIC DNA]</scope>
    <source>
        <strain evidence="6 7">Z 5.4</strain>
    </source>
</reference>
<dbReference type="EMBL" id="JBJHQH010000012">
    <property type="protein sequence ID" value="MFK9093061.1"/>
    <property type="molecule type" value="Genomic_DNA"/>
</dbReference>
<dbReference type="PANTHER" id="PTHR30419">
    <property type="entry name" value="HTH-TYPE TRANSCRIPTIONAL REGULATOR YBHD"/>
    <property type="match status" value="1"/>
</dbReference>
<accession>A0ABW8RHV7</accession>
<keyword evidence="7" id="KW-1185">Reference proteome</keyword>
<dbReference type="InterPro" id="IPR000847">
    <property type="entry name" value="LysR_HTH_N"/>
</dbReference>
<sequence>MQIEQLEFIVSVASNGSFSKTAERLHVSQSAISQSVKKLEDEIGIQIFKRTRSGAVPTESGKQIIEQAEDVLLKFNELKRKVVELNKSKQKELKIGLVSGMHLPFIPSILLELKEEFPHLSIIFAEKSSVEITDAIIEKDLDIGVVAIYEKTVKKQGKIQFETLRGSNMFVFVNKESPFATLDFVTPQQLLSQRFVMFNGEFMNWYFNEFTGQYGEVEVLFTSNNNETIREAVSKGHAITIESEIELFNNPSIRNGEIIPVPLIANVAKEFSLGFTILKNNSTSIEAKTFMKLFKQHINEIVNQEPFIYFSNRKSR</sequence>
<comment type="caution">
    <text evidence="6">The sequence shown here is derived from an EMBL/GenBank/DDBJ whole genome shotgun (WGS) entry which is preliminary data.</text>
</comment>
<comment type="similarity">
    <text evidence="1">Belongs to the LysR transcriptional regulatory family.</text>
</comment>
<dbReference type="InterPro" id="IPR036390">
    <property type="entry name" value="WH_DNA-bd_sf"/>
</dbReference>